<dbReference type="GO" id="GO:0045982">
    <property type="term" value="P:negative regulation of purine nucleobase metabolic process"/>
    <property type="evidence" value="ECO:0007669"/>
    <property type="project" value="InterPro"/>
</dbReference>
<dbReference type="InterPro" id="IPR036390">
    <property type="entry name" value="WH_DNA-bd_sf"/>
</dbReference>
<dbReference type="OrthoDB" id="4213751at2"/>
<evidence type="ECO:0000313" key="8">
    <source>
        <dbReference type="EMBL" id="ABW20179.1"/>
    </source>
</evidence>
<dbReference type="AlphaFoldDB" id="A8MK47"/>
<gene>
    <name evidence="8" type="ordered locus">Clos_2648</name>
</gene>
<dbReference type="EMBL" id="CP000853">
    <property type="protein sequence ID" value="ABW20179.1"/>
    <property type="molecule type" value="Genomic_DNA"/>
</dbReference>
<name>A8MK47_ALKOO</name>
<dbReference type="PANTHER" id="PTHR43864:SF2">
    <property type="entry name" value="PUR OPERON REPRESSOR"/>
    <property type="match status" value="1"/>
</dbReference>
<keyword evidence="3" id="KW-0238">DNA-binding</keyword>
<dbReference type="SUPFAM" id="SSF46785">
    <property type="entry name" value="Winged helix' DNA-binding domain"/>
    <property type="match status" value="1"/>
</dbReference>
<dbReference type="Gene3D" id="3.40.50.2020">
    <property type="match status" value="1"/>
</dbReference>
<dbReference type="Proteomes" id="UP000000269">
    <property type="component" value="Chromosome"/>
</dbReference>
<protein>
    <submittedName>
        <fullName evidence="8">Purine operon repressor, PurR</fullName>
    </submittedName>
</protein>
<evidence type="ECO:0000256" key="2">
    <source>
        <dbReference type="ARBA" id="ARBA00023015"/>
    </source>
</evidence>
<feature type="domain" description="Bacterial purine repressor N-terminal" evidence="7">
    <location>
        <begin position="5"/>
        <end position="74"/>
    </location>
</feature>
<comment type="subunit">
    <text evidence="1">Homodimer.</text>
</comment>
<evidence type="ECO:0000256" key="3">
    <source>
        <dbReference type="ARBA" id="ARBA00023125"/>
    </source>
</evidence>
<evidence type="ECO:0000313" key="9">
    <source>
        <dbReference type="Proteomes" id="UP000000269"/>
    </source>
</evidence>
<dbReference type="STRING" id="350688.Clos_2648"/>
<evidence type="ECO:0000259" key="7">
    <source>
        <dbReference type="Pfam" id="PF09182"/>
    </source>
</evidence>
<dbReference type="GO" id="GO:0045892">
    <property type="term" value="P:negative regulation of DNA-templated transcription"/>
    <property type="evidence" value="ECO:0007669"/>
    <property type="project" value="InterPro"/>
</dbReference>
<keyword evidence="9" id="KW-1185">Reference proteome</keyword>
<dbReference type="InterPro" id="IPR015265">
    <property type="entry name" value="PuR_N"/>
</dbReference>
<dbReference type="GO" id="GO:0003677">
    <property type="term" value="F:DNA binding"/>
    <property type="evidence" value="ECO:0007669"/>
    <property type="project" value="UniProtKB-KW"/>
</dbReference>
<organism evidence="8 9">
    <name type="scientific">Alkaliphilus oremlandii (strain OhILAs)</name>
    <name type="common">Clostridium oremlandii (strain OhILAs)</name>
    <dbReference type="NCBI Taxonomy" id="350688"/>
    <lineage>
        <taxon>Bacteria</taxon>
        <taxon>Bacillati</taxon>
        <taxon>Bacillota</taxon>
        <taxon>Clostridia</taxon>
        <taxon>Peptostreptococcales</taxon>
        <taxon>Natronincolaceae</taxon>
        <taxon>Alkaliphilus</taxon>
    </lineage>
</organism>
<keyword evidence="2" id="KW-0805">Transcription regulation</keyword>
<dbReference type="Gene3D" id="1.10.10.10">
    <property type="entry name" value="Winged helix-like DNA-binding domain superfamily/Winged helix DNA-binding domain"/>
    <property type="match status" value="1"/>
</dbReference>
<dbReference type="Pfam" id="PF00156">
    <property type="entry name" value="Pribosyltran"/>
    <property type="match status" value="1"/>
</dbReference>
<evidence type="ECO:0000259" key="6">
    <source>
        <dbReference type="Pfam" id="PF00156"/>
    </source>
</evidence>
<accession>A8MK47</accession>
<keyword evidence="4" id="KW-0804">Transcription</keyword>
<sequence length="273" mass="30340">MGRLKRNERIAAIVKILSDNPNRTFTLSYFSDLFQSAKSTISEDIVVTKQAMEKANLAKIETITGAAGGVRLIPTTTAEKNQKILTELCHRLKEKDRILPGGFLYMIDVLYSPHLIHSLGEVFACQFDYSEVDYVVTVETKGIPIALMVAKAMNLPLIILRHENKVTEGSTVSINYISGSSGKMQRMSLSRRAIKPKSKVILIDDFMKAGGTAKGMVDMMKEFDAEVVGMGVLIGTKEPEKKLVSDYIPLLILEDVNEEKGEIQIYPNQNLIL</sequence>
<feature type="domain" description="Phosphoribosyltransferase" evidence="6">
    <location>
        <begin position="131"/>
        <end position="249"/>
    </location>
</feature>
<evidence type="ECO:0000256" key="5">
    <source>
        <dbReference type="ARBA" id="ARBA00049656"/>
    </source>
</evidence>
<dbReference type="eggNOG" id="COG0503">
    <property type="taxonomic scope" value="Bacteria"/>
</dbReference>
<dbReference type="KEGG" id="aoe:Clos_2648"/>
<dbReference type="InterPro" id="IPR050118">
    <property type="entry name" value="Pur/Pyrimidine_PRTase"/>
</dbReference>
<dbReference type="SUPFAM" id="SSF53271">
    <property type="entry name" value="PRTase-like"/>
    <property type="match status" value="1"/>
</dbReference>
<dbReference type="NCBIfam" id="TIGR01743">
    <property type="entry name" value="purR_Bsub"/>
    <property type="match status" value="1"/>
</dbReference>
<dbReference type="InterPro" id="IPR010078">
    <property type="entry name" value="PurR_Bsub"/>
</dbReference>
<comment type="similarity">
    <text evidence="5">Belongs to the purine/pyrimidine phosphoribosyltransferase family. PurR subfamily.</text>
</comment>
<dbReference type="PANTHER" id="PTHR43864">
    <property type="entry name" value="HYPOXANTHINE/GUANINE PHOSPHORIBOSYLTRANSFERASE"/>
    <property type="match status" value="1"/>
</dbReference>
<proteinExistence type="inferred from homology"/>
<dbReference type="InterPro" id="IPR000836">
    <property type="entry name" value="PRTase_dom"/>
</dbReference>
<dbReference type="InterPro" id="IPR036388">
    <property type="entry name" value="WH-like_DNA-bd_sf"/>
</dbReference>
<reference evidence="9" key="1">
    <citation type="submission" date="2007-10" db="EMBL/GenBank/DDBJ databases">
        <title>Complete genome of Alkaliphilus oremlandii OhILAs.</title>
        <authorList>
            <person name="Copeland A."/>
            <person name="Lucas S."/>
            <person name="Lapidus A."/>
            <person name="Barry K."/>
            <person name="Detter J.C."/>
            <person name="Glavina del Rio T."/>
            <person name="Hammon N."/>
            <person name="Israni S."/>
            <person name="Dalin E."/>
            <person name="Tice H."/>
            <person name="Pitluck S."/>
            <person name="Chain P."/>
            <person name="Malfatti S."/>
            <person name="Shin M."/>
            <person name="Vergez L."/>
            <person name="Schmutz J."/>
            <person name="Larimer F."/>
            <person name="Land M."/>
            <person name="Hauser L."/>
            <person name="Kyrpides N."/>
            <person name="Mikhailova N."/>
            <person name="Stolz J.F."/>
            <person name="Dawson A."/>
            <person name="Fisher E."/>
            <person name="Crable B."/>
            <person name="Perera E."/>
            <person name="Lisak J."/>
            <person name="Ranganathan M."/>
            <person name="Basu P."/>
            <person name="Richardson P."/>
        </authorList>
    </citation>
    <scope>NUCLEOTIDE SEQUENCE [LARGE SCALE GENOMIC DNA]</scope>
    <source>
        <strain evidence="9">OhILAs</strain>
    </source>
</reference>
<dbReference type="Pfam" id="PF09182">
    <property type="entry name" value="PuR_N"/>
    <property type="match status" value="1"/>
</dbReference>
<evidence type="ECO:0000256" key="4">
    <source>
        <dbReference type="ARBA" id="ARBA00023163"/>
    </source>
</evidence>
<dbReference type="CDD" id="cd06223">
    <property type="entry name" value="PRTases_typeI"/>
    <property type="match status" value="1"/>
</dbReference>
<dbReference type="HOGENOM" id="CLU_088227_0_0_9"/>
<evidence type="ECO:0000256" key="1">
    <source>
        <dbReference type="ARBA" id="ARBA00011738"/>
    </source>
</evidence>
<dbReference type="InterPro" id="IPR029057">
    <property type="entry name" value="PRTase-like"/>
</dbReference>
<dbReference type="RefSeq" id="WP_012160486.1">
    <property type="nucleotide sequence ID" value="NC_009922.1"/>
</dbReference>